<dbReference type="EMBL" id="CP120988">
    <property type="protein sequence ID" value="WLQ60388.1"/>
    <property type="molecule type" value="Genomic_DNA"/>
</dbReference>
<reference evidence="2 3" key="1">
    <citation type="submission" date="2023-03" db="EMBL/GenBank/DDBJ databases">
        <title>Isolation and description of six Streptomyces strains from soil environments, able to metabolize different microbial glucans.</title>
        <authorList>
            <person name="Widen T."/>
            <person name="Larsbrink J."/>
        </authorList>
    </citation>
    <scope>NUCLEOTIDE SEQUENCE [LARGE SCALE GENOMIC DNA]</scope>
    <source>
        <strain evidence="2 3">Alt2</strain>
    </source>
</reference>
<accession>A0ABY9J2F9</accession>
<proteinExistence type="predicted"/>
<dbReference type="Proteomes" id="UP001235744">
    <property type="component" value="Chromosome"/>
</dbReference>
<name>A0ABY9J2F9_9ACTN</name>
<sequence length="110" mass="11948">MSTLDALLAGGQALAINHGAVDYCINTGLLYGPGVVLTAAVVAAWRAAWWGIARCDQWKSDRANRRHYTAVATRLHQVADNTDRLIADAGDELAEQLDQQIYANDTHEGE</sequence>
<keyword evidence="3" id="KW-1185">Reference proteome</keyword>
<organism evidence="2 3">
    <name type="scientific">Streptomyces poriferorum</name>
    <dbReference type="NCBI Taxonomy" id="2798799"/>
    <lineage>
        <taxon>Bacteria</taxon>
        <taxon>Bacillati</taxon>
        <taxon>Actinomycetota</taxon>
        <taxon>Actinomycetes</taxon>
        <taxon>Kitasatosporales</taxon>
        <taxon>Streptomycetaceae</taxon>
        <taxon>Streptomyces</taxon>
    </lineage>
</organism>
<evidence type="ECO:0000313" key="3">
    <source>
        <dbReference type="Proteomes" id="UP001235744"/>
    </source>
</evidence>
<protein>
    <submittedName>
        <fullName evidence="2">Uncharacterized protein</fullName>
    </submittedName>
</protein>
<keyword evidence="1" id="KW-0812">Transmembrane</keyword>
<keyword evidence="1" id="KW-1133">Transmembrane helix</keyword>
<evidence type="ECO:0000256" key="1">
    <source>
        <dbReference type="SAM" id="Phobius"/>
    </source>
</evidence>
<feature type="transmembrane region" description="Helical" evidence="1">
    <location>
        <begin position="31"/>
        <end position="52"/>
    </location>
</feature>
<dbReference type="RefSeq" id="WP_306069329.1">
    <property type="nucleotide sequence ID" value="NZ_CP120988.1"/>
</dbReference>
<evidence type="ECO:0000313" key="2">
    <source>
        <dbReference type="EMBL" id="WLQ60388.1"/>
    </source>
</evidence>
<keyword evidence="1" id="KW-0472">Membrane</keyword>
<gene>
    <name evidence="2" type="ORF">P8A19_35415</name>
</gene>